<dbReference type="Proteomes" id="UP001516464">
    <property type="component" value="Unassembled WGS sequence"/>
</dbReference>
<dbReference type="InterPro" id="IPR008271">
    <property type="entry name" value="Ser/Thr_kinase_AS"/>
</dbReference>
<keyword evidence="2 3" id="KW-0067">ATP-binding</keyword>
<dbReference type="PROSITE" id="PS50011">
    <property type="entry name" value="PROTEIN_KINASE_DOM"/>
    <property type="match status" value="1"/>
</dbReference>
<keyword evidence="4" id="KW-0723">Serine/threonine-protein kinase</keyword>
<name>A0ABQ7HZ17_9MICR</name>
<dbReference type="PANTHER" id="PTHR44167:SF24">
    <property type="entry name" value="SERINE_THREONINE-PROTEIN KINASE CHK2"/>
    <property type="match status" value="1"/>
</dbReference>
<protein>
    <submittedName>
        <fullName evidence="6">Serine/threonine-protein kinase PLK4</fullName>
    </submittedName>
</protein>
<dbReference type="PROSITE" id="PS00108">
    <property type="entry name" value="PROTEIN_KINASE_ST"/>
    <property type="match status" value="1"/>
</dbReference>
<evidence type="ECO:0000256" key="1">
    <source>
        <dbReference type="ARBA" id="ARBA00022741"/>
    </source>
</evidence>
<dbReference type="InterPro" id="IPR011009">
    <property type="entry name" value="Kinase-like_dom_sf"/>
</dbReference>
<feature type="domain" description="Protein kinase" evidence="5">
    <location>
        <begin position="21"/>
        <end position="289"/>
    </location>
</feature>
<dbReference type="Gene3D" id="1.10.510.10">
    <property type="entry name" value="Transferase(Phosphotransferase) domain 1"/>
    <property type="match status" value="1"/>
</dbReference>
<keyword evidence="7" id="KW-1185">Reference proteome</keyword>
<dbReference type="CDD" id="cd14014">
    <property type="entry name" value="STKc_PknB_like"/>
    <property type="match status" value="1"/>
</dbReference>
<organism evidence="6 7">
    <name type="scientific">Astathelohania contejeani</name>
    <dbReference type="NCBI Taxonomy" id="164912"/>
    <lineage>
        <taxon>Eukaryota</taxon>
        <taxon>Fungi</taxon>
        <taxon>Fungi incertae sedis</taxon>
        <taxon>Microsporidia</taxon>
        <taxon>Astathelohaniidae</taxon>
        <taxon>Astathelohania</taxon>
    </lineage>
</organism>
<evidence type="ECO:0000256" key="4">
    <source>
        <dbReference type="RuleBase" id="RU000304"/>
    </source>
</evidence>
<evidence type="ECO:0000256" key="3">
    <source>
        <dbReference type="PROSITE-ProRule" id="PRU10141"/>
    </source>
</evidence>
<gene>
    <name evidence="6" type="primary">SAK</name>
    <name evidence="6" type="ORF">TCON_1411</name>
</gene>
<dbReference type="Pfam" id="PF00069">
    <property type="entry name" value="Pkinase"/>
    <property type="match status" value="1"/>
</dbReference>
<proteinExistence type="inferred from homology"/>
<keyword evidence="6" id="KW-0808">Transferase</keyword>
<dbReference type="PROSITE" id="PS00107">
    <property type="entry name" value="PROTEIN_KINASE_ATP"/>
    <property type="match status" value="1"/>
</dbReference>
<dbReference type="InterPro" id="IPR017441">
    <property type="entry name" value="Protein_kinase_ATP_BS"/>
</dbReference>
<evidence type="ECO:0000256" key="2">
    <source>
        <dbReference type="ARBA" id="ARBA00022840"/>
    </source>
</evidence>
<keyword evidence="6" id="KW-0418">Kinase</keyword>
<feature type="binding site" evidence="3">
    <location>
        <position position="50"/>
    </location>
    <ligand>
        <name>ATP</name>
        <dbReference type="ChEBI" id="CHEBI:30616"/>
    </ligand>
</feature>
<sequence>MDCFLLSDDPELYLKHDVLGYTNIQELGIGRYATVFEARHKVSGERVAMKAISKDIVAGANPKFIIREKQAFEMMKKHTETHPIKNVVKFFDYTENEEYAFFIMEYIDGYTLQRVIYESRESKNPIPFTDSELKTISINIIEAVRYIHSVGVYHGDLKPENIVVIGTDIKLVDFGCAETTNDKYLRAKDTLFRGTPGFSPPEASKPMPEGTMVLCEHLDLWGLGCCIYYIYSGIVPFVTDSIAVTWQNVYDVKVDYELVPQNIANILSGIFRKNPNERLSVEEVYSLFLAL</sequence>
<evidence type="ECO:0000313" key="6">
    <source>
        <dbReference type="EMBL" id="KAF7683373.1"/>
    </source>
</evidence>
<reference evidence="6 7" key="1">
    <citation type="submission" date="2019-01" db="EMBL/GenBank/DDBJ databases">
        <title>Genomes sequencing and comparative genomics of infectious freshwater microsporidia, Cucumispora dikerogammari and Thelohania contejeani.</title>
        <authorList>
            <person name="Cormier A."/>
            <person name="Giraud I."/>
            <person name="Wattier R."/>
            <person name="Teixeira M."/>
            <person name="Grandjean F."/>
            <person name="Rigaud T."/>
            <person name="Cordaux R."/>
        </authorList>
    </citation>
    <scope>NUCLEOTIDE SEQUENCE [LARGE SCALE GENOMIC DNA]</scope>
    <source>
        <strain evidence="6">T1</strain>
        <tissue evidence="6">Spores</tissue>
    </source>
</reference>
<comment type="caution">
    <text evidence="6">The sequence shown here is derived from an EMBL/GenBank/DDBJ whole genome shotgun (WGS) entry which is preliminary data.</text>
</comment>
<dbReference type="SUPFAM" id="SSF56112">
    <property type="entry name" value="Protein kinase-like (PK-like)"/>
    <property type="match status" value="1"/>
</dbReference>
<dbReference type="SMART" id="SM00220">
    <property type="entry name" value="S_TKc"/>
    <property type="match status" value="1"/>
</dbReference>
<dbReference type="InterPro" id="IPR000719">
    <property type="entry name" value="Prot_kinase_dom"/>
</dbReference>
<dbReference type="GO" id="GO:0016301">
    <property type="term" value="F:kinase activity"/>
    <property type="evidence" value="ECO:0007669"/>
    <property type="project" value="UniProtKB-KW"/>
</dbReference>
<keyword evidence="1 3" id="KW-0547">Nucleotide-binding</keyword>
<dbReference type="PANTHER" id="PTHR44167">
    <property type="entry name" value="OVARIAN-SPECIFIC SERINE/THREONINE-PROTEIN KINASE LOK-RELATED"/>
    <property type="match status" value="1"/>
</dbReference>
<accession>A0ABQ7HZ17</accession>
<dbReference type="EMBL" id="SBIQ01000093">
    <property type="protein sequence ID" value="KAF7683373.1"/>
    <property type="molecule type" value="Genomic_DNA"/>
</dbReference>
<evidence type="ECO:0000313" key="7">
    <source>
        <dbReference type="Proteomes" id="UP001516464"/>
    </source>
</evidence>
<evidence type="ECO:0000259" key="5">
    <source>
        <dbReference type="PROSITE" id="PS50011"/>
    </source>
</evidence>
<comment type="similarity">
    <text evidence="4">Belongs to the protein kinase superfamily.</text>
</comment>